<sequence length="105" mass="12528">METILEWMNSVNDRQDLLPLWKERPIVIFIQEEEKMVPLTVNSNEIKIDHDYEFHRQVHIEGNPQNIKKMLEGKVKLTDLHPHVVHVKGKLRDLLYVESLFFLAK</sequence>
<dbReference type="AlphaFoldDB" id="A0A917EXY2"/>
<organism evidence="1 2">
    <name type="scientific">Halobacillus andaensis</name>
    <dbReference type="NCBI Taxonomy" id="1176239"/>
    <lineage>
        <taxon>Bacteria</taxon>
        <taxon>Bacillati</taxon>
        <taxon>Bacillota</taxon>
        <taxon>Bacilli</taxon>
        <taxon>Bacillales</taxon>
        <taxon>Bacillaceae</taxon>
        <taxon>Halobacillus</taxon>
    </lineage>
</organism>
<protein>
    <recommendedName>
        <fullName evidence="3">SCP2 domain-containing protein</fullName>
    </recommendedName>
</protein>
<accession>A0A917EXY2</accession>
<evidence type="ECO:0000313" key="1">
    <source>
        <dbReference type="EMBL" id="GGF32408.1"/>
    </source>
</evidence>
<proteinExistence type="predicted"/>
<evidence type="ECO:0008006" key="3">
    <source>
        <dbReference type="Google" id="ProtNLM"/>
    </source>
</evidence>
<dbReference type="RefSeq" id="WP_188378747.1">
    <property type="nucleotide sequence ID" value="NZ_BMEL01000004.1"/>
</dbReference>
<reference evidence="1" key="2">
    <citation type="submission" date="2020-09" db="EMBL/GenBank/DDBJ databases">
        <authorList>
            <person name="Sun Q."/>
            <person name="Zhou Y."/>
        </authorList>
    </citation>
    <scope>NUCLEOTIDE SEQUENCE</scope>
    <source>
        <strain evidence="1">CGMCC 1.12153</strain>
    </source>
</reference>
<gene>
    <name evidence="1" type="ORF">GCM10010954_34510</name>
</gene>
<dbReference type="EMBL" id="BMEL01000004">
    <property type="protein sequence ID" value="GGF32408.1"/>
    <property type="molecule type" value="Genomic_DNA"/>
</dbReference>
<reference evidence="1" key="1">
    <citation type="journal article" date="2014" name="Int. J. Syst. Evol. Microbiol.">
        <title>Complete genome sequence of Corynebacterium casei LMG S-19264T (=DSM 44701T), isolated from a smear-ripened cheese.</title>
        <authorList>
            <consortium name="US DOE Joint Genome Institute (JGI-PGF)"/>
            <person name="Walter F."/>
            <person name="Albersmeier A."/>
            <person name="Kalinowski J."/>
            <person name="Ruckert C."/>
        </authorList>
    </citation>
    <scope>NUCLEOTIDE SEQUENCE</scope>
    <source>
        <strain evidence="1">CGMCC 1.12153</strain>
    </source>
</reference>
<keyword evidence="2" id="KW-1185">Reference proteome</keyword>
<dbReference type="Proteomes" id="UP000660110">
    <property type="component" value="Unassembled WGS sequence"/>
</dbReference>
<comment type="caution">
    <text evidence="1">The sequence shown here is derived from an EMBL/GenBank/DDBJ whole genome shotgun (WGS) entry which is preliminary data.</text>
</comment>
<name>A0A917EXY2_HALAA</name>
<evidence type="ECO:0000313" key="2">
    <source>
        <dbReference type="Proteomes" id="UP000660110"/>
    </source>
</evidence>